<gene>
    <name evidence="9" type="ORF">AN957_01515</name>
</gene>
<keyword evidence="3" id="KW-1003">Cell membrane</keyword>
<dbReference type="AlphaFoldDB" id="A0A0Q3RBM1"/>
<dbReference type="GO" id="GO:0005886">
    <property type="term" value="C:plasma membrane"/>
    <property type="evidence" value="ECO:0007669"/>
    <property type="project" value="UniProtKB-SubCell"/>
</dbReference>
<evidence type="ECO:0000256" key="3">
    <source>
        <dbReference type="ARBA" id="ARBA00022475"/>
    </source>
</evidence>
<keyword evidence="6 7" id="KW-0472">Membrane</keyword>
<keyword evidence="4 7" id="KW-0812">Transmembrane</keyword>
<feature type="transmembrane region" description="Helical" evidence="7">
    <location>
        <begin position="101"/>
        <end position="122"/>
    </location>
</feature>
<dbReference type="PANTHER" id="PTHR42709:SF6">
    <property type="entry name" value="UNDECAPRENYL PHOSPHATE TRANSPORTER A"/>
    <property type="match status" value="1"/>
</dbReference>
<feature type="transmembrane region" description="Helical" evidence="7">
    <location>
        <begin position="50"/>
        <end position="71"/>
    </location>
</feature>
<sequence length="200" mass="22301">MTEFLLSLIESWGIAGVLLSLFIEGSAFPFIGTFFIVTIGFIIDLTWFEIGCISLLGSFLYAIGSYIPYYIGYKLGNSVENRLSAAKKESLARAKASFSKYGVWSVAISSPLHLGNIVPFLAGMSNMKLHLYTLLTMVGIAPTTFLFLSIGQFYKGDTESIIKMITNYQTLLLLGLVIVTILFISWKSYDNRQHKKAEYL</sequence>
<evidence type="ECO:0000313" key="10">
    <source>
        <dbReference type="Proteomes" id="UP000050996"/>
    </source>
</evidence>
<organism evidence="9 10">
    <name type="scientific">Cytobacillus solani</name>
    <dbReference type="NCBI Taxonomy" id="1637975"/>
    <lineage>
        <taxon>Bacteria</taxon>
        <taxon>Bacillati</taxon>
        <taxon>Bacillota</taxon>
        <taxon>Bacilli</taxon>
        <taxon>Bacillales</taxon>
        <taxon>Bacillaceae</taxon>
        <taxon>Cytobacillus</taxon>
    </lineage>
</organism>
<reference evidence="9 10" key="1">
    <citation type="submission" date="2015-09" db="EMBL/GenBank/DDBJ databases">
        <title>Genome sequencing project for genomic taxonomy and phylogenomics of Bacillus-like bacteria.</title>
        <authorList>
            <person name="Liu B."/>
            <person name="Wang J."/>
            <person name="Zhu Y."/>
            <person name="Liu G."/>
            <person name="Chen Q."/>
            <person name="Chen Z."/>
            <person name="Lan J."/>
            <person name="Che J."/>
            <person name="Ge C."/>
            <person name="Shi H."/>
            <person name="Pan Z."/>
            <person name="Liu X."/>
        </authorList>
    </citation>
    <scope>NUCLEOTIDE SEQUENCE [LARGE SCALE GENOMIC DNA]</scope>
    <source>
        <strain evidence="9 10">FJAT-18043</strain>
    </source>
</reference>
<feature type="domain" description="VTT" evidence="8">
    <location>
        <begin position="31"/>
        <end position="152"/>
    </location>
</feature>
<feature type="transmembrane region" description="Helical" evidence="7">
    <location>
        <begin position="168"/>
        <end position="186"/>
    </location>
</feature>
<evidence type="ECO:0000256" key="1">
    <source>
        <dbReference type="ARBA" id="ARBA00004651"/>
    </source>
</evidence>
<feature type="transmembrane region" description="Helical" evidence="7">
    <location>
        <begin position="12"/>
        <end position="43"/>
    </location>
</feature>
<proteinExistence type="inferred from homology"/>
<dbReference type="EMBL" id="LJIX01000003">
    <property type="protein sequence ID" value="KQL27622.1"/>
    <property type="molecule type" value="Genomic_DNA"/>
</dbReference>
<feature type="transmembrane region" description="Helical" evidence="7">
    <location>
        <begin position="129"/>
        <end position="148"/>
    </location>
</feature>
<dbReference type="STRING" id="1637975.AN957_01515"/>
<comment type="caution">
    <text evidence="9">The sequence shown here is derived from an EMBL/GenBank/DDBJ whole genome shotgun (WGS) entry which is preliminary data.</text>
</comment>
<comment type="similarity">
    <text evidence="2">Belongs to the DedA family.</text>
</comment>
<evidence type="ECO:0000256" key="7">
    <source>
        <dbReference type="SAM" id="Phobius"/>
    </source>
</evidence>
<evidence type="ECO:0000256" key="2">
    <source>
        <dbReference type="ARBA" id="ARBA00010792"/>
    </source>
</evidence>
<evidence type="ECO:0000256" key="6">
    <source>
        <dbReference type="ARBA" id="ARBA00023136"/>
    </source>
</evidence>
<protein>
    <recommendedName>
        <fullName evidence="8">VTT domain-containing protein</fullName>
    </recommendedName>
</protein>
<evidence type="ECO:0000256" key="4">
    <source>
        <dbReference type="ARBA" id="ARBA00022692"/>
    </source>
</evidence>
<dbReference type="RefSeq" id="WP_053477955.1">
    <property type="nucleotide sequence ID" value="NZ_CP085712.1"/>
</dbReference>
<keyword evidence="5 7" id="KW-1133">Transmembrane helix</keyword>
<evidence type="ECO:0000256" key="5">
    <source>
        <dbReference type="ARBA" id="ARBA00022989"/>
    </source>
</evidence>
<evidence type="ECO:0000259" key="8">
    <source>
        <dbReference type="Pfam" id="PF09335"/>
    </source>
</evidence>
<keyword evidence="10" id="KW-1185">Reference proteome</keyword>
<dbReference type="InterPro" id="IPR051311">
    <property type="entry name" value="DedA_domain"/>
</dbReference>
<accession>A0A0Q3RBM1</accession>
<dbReference type="PATRIC" id="fig|1637975.4.peg.5641"/>
<comment type="subcellular location">
    <subcellularLocation>
        <location evidence="1">Cell membrane</location>
        <topology evidence="1">Multi-pass membrane protein</topology>
    </subcellularLocation>
</comment>
<name>A0A0Q3RBM1_9BACI</name>
<dbReference type="PANTHER" id="PTHR42709">
    <property type="entry name" value="ALKALINE PHOSPHATASE LIKE PROTEIN"/>
    <property type="match status" value="1"/>
</dbReference>
<dbReference type="InterPro" id="IPR032816">
    <property type="entry name" value="VTT_dom"/>
</dbReference>
<evidence type="ECO:0000313" key="9">
    <source>
        <dbReference type="EMBL" id="KQL27622.1"/>
    </source>
</evidence>
<dbReference type="Proteomes" id="UP000050996">
    <property type="component" value="Unassembled WGS sequence"/>
</dbReference>
<dbReference type="Pfam" id="PF09335">
    <property type="entry name" value="VTT_dom"/>
    <property type="match status" value="1"/>
</dbReference>